<sequence>MNVFTFYIFIESSPLRISITFPSQNSINRKPLSSFLLSYKKIKINYVSNLLYQFRYVITFINRTMHIIFYFKTK</sequence>
<protein>
    <submittedName>
        <fullName evidence="1">Uncharacterized protein</fullName>
    </submittedName>
</protein>
<evidence type="ECO:0000313" key="1">
    <source>
        <dbReference type="EMBL" id="ACO30862.1"/>
    </source>
</evidence>
<dbReference type="Proteomes" id="UP000002210">
    <property type="component" value="Chromosome"/>
</dbReference>
<dbReference type="EMBL" id="CP001407">
    <property type="protein sequence ID" value="ACO30862.1"/>
    <property type="molecule type" value="Genomic_DNA"/>
</dbReference>
<organism evidence="1 2">
    <name type="scientific">Bacillus cereus (strain 03BB102)</name>
    <dbReference type="NCBI Taxonomy" id="572264"/>
    <lineage>
        <taxon>Bacteria</taxon>
        <taxon>Bacillati</taxon>
        <taxon>Bacillota</taxon>
        <taxon>Bacilli</taxon>
        <taxon>Bacillales</taxon>
        <taxon>Bacillaceae</taxon>
        <taxon>Bacillus</taxon>
        <taxon>Bacillus cereus group</taxon>
    </lineage>
</organism>
<proteinExistence type="predicted"/>
<name>A0A158RU42_BACC3</name>
<evidence type="ECO:0000313" key="2">
    <source>
        <dbReference type="Proteomes" id="UP000002210"/>
    </source>
</evidence>
<dbReference type="AlphaFoldDB" id="A0A158RU42"/>
<dbReference type="KEGG" id="bcx:BCA_5484"/>
<gene>
    <name evidence="1" type="ordered locus">BCA_5484</name>
</gene>
<reference evidence="1 2" key="1">
    <citation type="submission" date="2009-02" db="EMBL/GenBank/DDBJ databases">
        <title>Genome sequence of Bacillus cereus 03BB102.</title>
        <authorList>
            <person name="Dodson R.J."/>
            <person name="Jackson P."/>
            <person name="Munk A.C."/>
            <person name="Brettin T."/>
            <person name="Bruce D."/>
            <person name="Detter C."/>
            <person name="Tapia R."/>
            <person name="Han C."/>
            <person name="Sutton G."/>
            <person name="Sims D."/>
        </authorList>
    </citation>
    <scope>NUCLEOTIDE SEQUENCE [LARGE SCALE GENOMIC DNA]</scope>
    <source>
        <strain evidence="1 2">03BB102</strain>
    </source>
</reference>
<accession>A0A158RU42</accession>